<protein>
    <submittedName>
        <fullName evidence="2">Uncharacterized protein</fullName>
    </submittedName>
</protein>
<evidence type="ECO:0000256" key="1">
    <source>
        <dbReference type="SAM" id="Phobius"/>
    </source>
</evidence>
<evidence type="ECO:0000313" key="3">
    <source>
        <dbReference type="Proteomes" id="UP001589774"/>
    </source>
</evidence>
<reference evidence="2 3" key="1">
    <citation type="submission" date="2024-09" db="EMBL/GenBank/DDBJ databases">
        <authorList>
            <person name="Sun Q."/>
            <person name="Mori K."/>
        </authorList>
    </citation>
    <scope>NUCLEOTIDE SEQUENCE [LARGE SCALE GENOMIC DNA]</scope>
    <source>
        <strain evidence="2 3">CCM 7765</strain>
    </source>
</reference>
<keyword evidence="1" id="KW-0472">Membrane</keyword>
<dbReference type="Proteomes" id="UP001589774">
    <property type="component" value="Unassembled WGS sequence"/>
</dbReference>
<keyword evidence="1" id="KW-1133">Transmembrane helix</keyword>
<dbReference type="RefSeq" id="WP_013665057.1">
    <property type="nucleotide sequence ID" value="NZ_JBHLWO010000001.1"/>
</dbReference>
<sequence length="91" mass="10482">MMKALRFKLIPTARNHLADSITIAWGLLFMFGLYSIVRRGLSFPMIALMSGALLNILFQFRSRRGRYGFQNPYRNAEGKYVPPPAKEGWED</sequence>
<gene>
    <name evidence="2" type="ORF">ACFFI0_06115</name>
</gene>
<dbReference type="EMBL" id="JBHLWO010000001">
    <property type="protein sequence ID" value="MFC0317873.1"/>
    <property type="molecule type" value="Genomic_DNA"/>
</dbReference>
<evidence type="ECO:0000313" key="2">
    <source>
        <dbReference type="EMBL" id="MFC0317873.1"/>
    </source>
</evidence>
<proteinExistence type="predicted"/>
<feature type="transmembrane region" description="Helical" evidence="1">
    <location>
        <begin position="43"/>
        <end position="60"/>
    </location>
</feature>
<name>A0ABV6HG51_9SPHI</name>
<keyword evidence="3" id="KW-1185">Reference proteome</keyword>
<organism evidence="2 3">
    <name type="scientific">Olivibacter oleidegradans</name>
    <dbReference type="NCBI Taxonomy" id="760123"/>
    <lineage>
        <taxon>Bacteria</taxon>
        <taxon>Pseudomonadati</taxon>
        <taxon>Bacteroidota</taxon>
        <taxon>Sphingobacteriia</taxon>
        <taxon>Sphingobacteriales</taxon>
        <taxon>Sphingobacteriaceae</taxon>
        <taxon>Olivibacter</taxon>
    </lineage>
</organism>
<accession>A0ABV6HG51</accession>
<keyword evidence="1" id="KW-0812">Transmembrane</keyword>
<feature type="transmembrane region" description="Helical" evidence="1">
    <location>
        <begin position="21"/>
        <end position="37"/>
    </location>
</feature>
<comment type="caution">
    <text evidence="2">The sequence shown here is derived from an EMBL/GenBank/DDBJ whole genome shotgun (WGS) entry which is preliminary data.</text>
</comment>